<dbReference type="InterPro" id="IPR050319">
    <property type="entry name" value="ABC_transp_ATP-bind"/>
</dbReference>
<dbReference type="PROSITE" id="PS00211">
    <property type="entry name" value="ABC_TRANSPORTER_1"/>
    <property type="match status" value="1"/>
</dbReference>
<reference evidence="7" key="1">
    <citation type="submission" date="2024-06" db="EMBL/GenBank/DDBJ databases">
        <title>Complete genome of Salinicola endophyticus HNIBRBA4755.</title>
        <authorList>
            <person name="Shin S.Y."/>
            <person name="Kang H."/>
            <person name="Song J."/>
        </authorList>
    </citation>
    <scope>NUCLEOTIDE SEQUENCE</scope>
    <source>
        <strain evidence="7">HNIBRBA4755</strain>
    </source>
</reference>
<feature type="region of interest" description="Disordered" evidence="5">
    <location>
        <begin position="1"/>
        <end position="30"/>
    </location>
</feature>
<evidence type="ECO:0000256" key="1">
    <source>
        <dbReference type="ARBA" id="ARBA00005417"/>
    </source>
</evidence>
<dbReference type="PROSITE" id="PS50893">
    <property type="entry name" value="ABC_TRANSPORTER_2"/>
    <property type="match status" value="1"/>
</dbReference>
<protein>
    <submittedName>
        <fullName evidence="7">Oligopeptide/dipeptide ABC transporter ATP-binding protein</fullName>
    </submittedName>
</protein>
<accession>A0AB74U7X9</accession>
<dbReference type="InterPro" id="IPR013563">
    <property type="entry name" value="Oligopep_ABC_C"/>
</dbReference>
<dbReference type="GO" id="GO:0015833">
    <property type="term" value="P:peptide transport"/>
    <property type="evidence" value="ECO:0007669"/>
    <property type="project" value="InterPro"/>
</dbReference>
<dbReference type="NCBIfam" id="TIGR01727">
    <property type="entry name" value="oligo_HPY"/>
    <property type="match status" value="1"/>
</dbReference>
<dbReference type="Gene3D" id="3.40.50.300">
    <property type="entry name" value="P-loop containing nucleotide triphosphate hydrolases"/>
    <property type="match status" value="1"/>
</dbReference>
<comment type="similarity">
    <text evidence="1">Belongs to the ABC transporter superfamily.</text>
</comment>
<dbReference type="GO" id="GO:0005524">
    <property type="term" value="F:ATP binding"/>
    <property type="evidence" value="ECO:0007669"/>
    <property type="project" value="UniProtKB-KW"/>
</dbReference>
<dbReference type="SMART" id="SM00382">
    <property type="entry name" value="AAA"/>
    <property type="match status" value="1"/>
</dbReference>
<organism evidence="7">
    <name type="scientific">Salinicola endophyticus</name>
    <dbReference type="NCBI Taxonomy" id="1949083"/>
    <lineage>
        <taxon>Bacteria</taxon>
        <taxon>Pseudomonadati</taxon>
        <taxon>Pseudomonadota</taxon>
        <taxon>Gammaproteobacteria</taxon>
        <taxon>Oceanospirillales</taxon>
        <taxon>Halomonadaceae</taxon>
        <taxon>Salinicola</taxon>
    </lineage>
</organism>
<dbReference type="CDD" id="cd03257">
    <property type="entry name" value="ABC_NikE_OppD_transporters"/>
    <property type="match status" value="1"/>
</dbReference>
<proteinExistence type="inferred from homology"/>
<dbReference type="GO" id="GO:0016887">
    <property type="term" value="F:ATP hydrolysis activity"/>
    <property type="evidence" value="ECO:0007669"/>
    <property type="project" value="InterPro"/>
</dbReference>
<dbReference type="Pfam" id="PF08352">
    <property type="entry name" value="oligo_HPY"/>
    <property type="match status" value="1"/>
</dbReference>
<dbReference type="InterPro" id="IPR017871">
    <property type="entry name" value="ABC_transporter-like_CS"/>
</dbReference>
<dbReference type="InterPro" id="IPR003593">
    <property type="entry name" value="AAA+_ATPase"/>
</dbReference>
<gene>
    <name evidence="7" type="ORF">ABV408_14685</name>
</gene>
<dbReference type="FunFam" id="3.40.50.300:FF:000016">
    <property type="entry name" value="Oligopeptide ABC transporter ATP-binding component"/>
    <property type="match status" value="1"/>
</dbReference>
<dbReference type="InterPro" id="IPR003439">
    <property type="entry name" value="ABC_transporter-like_ATP-bd"/>
</dbReference>
<keyword evidence="3" id="KW-0547">Nucleotide-binding</keyword>
<evidence type="ECO:0000259" key="6">
    <source>
        <dbReference type="PROSITE" id="PS50893"/>
    </source>
</evidence>
<dbReference type="AlphaFoldDB" id="A0AB74U7X9"/>
<dbReference type="RefSeq" id="WP_353979646.1">
    <property type="nucleotide sequence ID" value="NZ_CP159578.1"/>
</dbReference>
<feature type="domain" description="ABC transporter" evidence="6">
    <location>
        <begin position="36"/>
        <end position="282"/>
    </location>
</feature>
<keyword evidence="4 7" id="KW-0067">ATP-binding</keyword>
<keyword evidence="2" id="KW-0813">Transport</keyword>
<dbReference type="EMBL" id="CP159578">
    <property type="protein sequence ID" value="XCJ78673.1"/>
    <property type="molecule type" value="Genomic_DNA"/>
</dbReference>
<evidence type="ECO:0000256" key="3">
    <source>
        <dbReference type="ARBA" id="ARBA00022741"/>
    </source>
</evidence>
<evidence type="ECO:0000256" key="4">
    <source>
        <dbReference type="ARBA" id="ARBA00022840"/>
    </source>
</evidence>
<dbReference type="PANTHER" id="PTHR43776:SF7">
    <property type="entry name" value="D,D-DIPEPTIDE TRANSPORT ATP-BINDING PROTEIN DDPF-RELATED"/>
    <property type="match status" value="1"/>
</dbReference>
<dbReference type="PANTHER" id="PTHR43776">
    <property type="entry name" value="TRANSPORT ATP-BINDING PROTEIN"/>
    <property type="match status" value="1"/>
</dbReference>
<dbReference type="InterPro" id="IPR027417">
    <property type="entry name" value="P-loop_NTPase"/>
</dbReference>
<dbReference type="Pfam" id="PF00005">
    <property type="entry name" value="ABC_tran"/>
    <property type="match status" value="1"/>
</dbReference>
<evidence type="ECO:0000256" key="5">
    <source>
        <dbReference type="SAM" id="MobiDB-lite"/>
    </source>
</evidence>
<evidence type="ECO:0000313" key="7">
    <source>
        <dbReference type="EMBL" id="XCJ78673.1"/>
    </source>
</evidence>
<sequence length="350" mass="37128">MNALSSPGALADQAGAHTGTETDSDTDTDIDTMPALELCALSKRYTLGGGLFKRGRALQAVSEVSLAIPRGQVMGLVGESGCGKSTLAKMLLGLATPSAGEVRVDGRPLGDAGQKALARHIQPIFQDPYSSLNPRKRVAAIVELPLRVHGIGTPRERARRVAETFDLVGLPQRAAAQFPGQLSGGQRQRVAIARALIMRPDIVICDEPTSALDVSVQAQILNLLLDLKQEFGLTYLFISHDLAVVEHLVDRVAVMYLGRIVEEGSREQIFAAPRHPYTQALLASALTPEPGLGVPDIGLGDVMPDPSNPPSGCAFHPRCPKAQARCRESRPALTAETTGVSRAACHFASA</sequence>
<dbReference type="GO" id="GO:0055085">
    <property type="term" value="P:transmembrane transport"/>
    <property type="evidence" value="ECO:0007669"/>
    <property type="project" value="UniProtKB-ARBA"/>
</dbReference>
<name>A0AB74U7X9_9GAMM</name>
<dbReference type="SUPFAM" id="SSF52540">
    <property type="entry name" value="P-loop containing nucleoside triphosphate hydrolases"/>
    <property type="match status" value="1"/>
</dbReference>
<evidence type="ECO:0000256" key="2">
    <source>
        <dbReference type="ARBA" id="ARBA00022448"/>
    </source>
</evidence>